<feature type="region of interest" description="Disordered" evidence="1">
    <location>
        <begin position="1"/>
        <end position="72"/>
    </location>
</feature>
<dbReference type="AlphaFoldDB" id="A0AAD4M1C2"/>
<comment type="caution">
    <text evidence="2">The sequence shown here is derived from an EMBL/GenBank/DDBJ whole genome shotgun (WGS) entry which is preliminary data.</text>
</comment>
<organism evidence="2 3">
    <name type="scientific">Multifurca ochricompacta</name>
    <dbReference type="NCBI Taxonomy" id="376703"/>
    <lineage>
        <taxon>Eukaryota</taxon>
        <taxon>Fungi</taxon>
        <taxon>Dikarya</taxon>
        <taxon>Basidiomycota</taxon>
        <taxon>Agaricomycotina</taxon>
        <taxon>Agaricomycetes</taxon>
        <taxon>Russulales</taxon>
        <taxon>Russulaceae</taxon>
        <taxon>Multifurca</taxon>
    </lineage>
</organism>
<evidence type="ECO:0000256" key="1">
    <source>
        <dbReference type="SAM" id="MobiDB-lite"/>
    </source>
</evidence>
<name>A0AAD4M1C2_9AGAM</name>
<reference evidence="2" key="1">
    <citation type="journal article" date="2022" name="New Phytol.">
        <title>Evolutionary transition to the ectomycorrhizal habit in the genomes of a hyperdiverse lineage of mushroom-forming fungi.</title>
        <authorList>
            <person name="Looney B."/>
            <person name="Miyauchi S."/>
            <person name="Morin E."/>
            <person name="Drula E."/>
            <person name="Courty P.E."/>
            <person name="Kohler A."/>
            <person name="Kuo A."/>
            <person name="LaButti K."/>
            <person name="Pangilinan J."/>
            <person name="Lipzen A."/>
            <person name="Riley R."/>
            <person name="Andreopoulos W."/>
            <person name="He G."/>
            <person name="Johnson J."/>
            <person name="Nolan M."/>
            <person name="Tritt A."/>
            <person name="Barry K.W."/>
            <person name="Grigoriev I.V."/>
            <person name="Nagy L.G."/>
            <person name="Hibbett D."/>
            <person name="Henrissat B."/>
            <person name="Matheny P.B."/>
            <person name="Labbe J."/>
            <person name="Martin F.M."/>
        </authorList>
    </citation>
    <scope>NUCLEOTIDE SEQUENCE</scope>
    <source>
        <strain evidence="2">BPL690</strain>
    </source>
</reference>
<evidence type="ECO:0000313" key="3">
    <source>
        <dbReference type="Proteomes" id="UP001203297"/>
    </source>
</evidence>
<dbReference type="EMBL" id="WTXG01000053">
    <property type="protein sequence ID" value="KAI0295885.1"/>
    <property type="molecule type" value="Genomic_DNA"/>
</dbReference>
<feature type="compositionally biased region" description="Basic and acidic residues" evidence="1">
    <location>
        <begin position="61"/>
        <end position="72"/>
    </location>
</feature>
<proteinExistence type="predicted"/>
<dbReference type="Proteomes" id="UP001203297">
    <property type="component" value="Unassembled WGS sequence"/>
</dbReference>
<sequence>MEVGQVPEPSQAGIGDPVNGQSRGGSGEVREGRDVSGGGELEGPAWRLRSVPRGAVEDEQGSAREDARERDLVGVPGEVAPNSAIGYEVADALERYQCQHGIEGVLSFKQFLQYAESEASMPISLVSLEDSSSLDRMFLCCYVDTRVRVYDFKELMAVIVPPQFTRLKEVLGMYGDLKRVFAPKGIIFSYDVDGKTRVKEECLIGVPVI</sequence>
<gene>
    <name evidence="2" type="ORF">B0F90DRAFT_1919179</name>
</gene>
<accession>A0AAD4M1C2</accession>
<keyword evidence="3" id="KW-1185">Reference proteome</keyword>
<evidence type="ECO:0000313" key="2">
    <source>
        <dbReference type="EMBL" id="KAI0295885.1"/>
    </source>
</evidence>
<protein>
    <submittedName>
        <fullName evidence="2">Uncharacterized protein</fullName>
    </submittedName>
</protein>